<sequence length="825" mass="96112">MLKKFFSHNGVFVQVFFLQLSIMSVFIPSEKKKYLSLDVIGQLEDDLETDPLNYDNWMKLIKQVFAKDKEEQVRSVMDRYLNIFKFDGEQWCSYINYEIDRSEFQNAQELFKKCLAVTTHVGLYRLYVSYVRRVNDVITGGEKARRTVIDAFEFALKNVGFDMSSSELWEDYLEFLKSWTPTATWEQQQKNDFIRKVYKQLLLIPNEKLEKIWPVYTNWENEVNPITAKKFIGEKSANYMLARSWYIEWTNVTERSLQRSPVIPFSLEQNRHLVQKQKSLWYKWLELEKENKLELKDDLLQQRIEYVYKQSLATLPFVPELWFKYNKFWLNSNEEANLNKCINLLSEGLVLNPRSFLLSFQLSELYEKDNSSNKSTETFNNLIEILIKDYNSVTEKIENITKVNETEKVEESSKRDVSSNENEKNNKKNDDDDDDDDDDINYVPMESPLSRLSQSEVDQLAILQERQSNLNKSITFVYIKLMNAVKRSGGIKEARSVFKNARTSYKPIGYEFYVSNALLEYYSDNKKTPNRIFELGMKVFNKCGGFLLSYLDYLIMTNDVENMRVLFEQGLTTLLKEITSENEGVETSVGSSLAKSPAHLLQKRLKDEDIKEKKESIREMFKKFSKFETKYGDLNAVKSLENRYEQYFPEDDTMELFCDRYYEEGSIDVIRRFDLGGDLKRRKVDQQQPQQSQQSEQQPQLQQLRQQETNGEPNIPPKPSTTPSISGIPNIPAIPTNLGGSIDATNNNSNQNNTNNTNNSDGGNGYTNQFQSPGQDQYQQFVGSTTYGLLRALPSANYFGTVKDHVFDAKKLVELFANLPNVPNS</sequence>
<comment type="subcellular location">
    <subcellularLocation>
        <location evidence="4">Nucleus</location>
    </subcellularLocation>
    <subcellularLocation>
        <location evidence="4">Cytoplasm</location>
    </subcellularLocation>
    <text evidence="4">Nucleus and/or cytoplasm.</text>
</comment>
<comment type="caution">
    <text evidence="7">The sequence shown here is derived from an EMBL/GenBank/DDBJ whole genome shotgun (WGS) entry which is preliminary data.</text>
</comment>
<feature type="compositionally biased region" description="Low complexity" evidence="5">
    <location>
        <begin position="686"/>
        <end position="708"/>
    </location>
</feature>
<evidence type="ECO:0000259" key="6">
    <source>
        <dbReference type="Pfam" id="PF05843"/>
    </source>
</evidence>
<dbReference type="SMART" id="SM00386">
    <property type="entry name" value="HAT"/>
    <property type="match status" value="5"/>
</dbReference>
<evidence type="ECO:0000256" key="2">
    <source>
        <dbReference type="ARBA" id="ARBA00023242"/>
    </source>
</evidence>
<dbReference type="GO" id="GO:0003729">
    <property type="term" value="F:mRNA binding"/>
    <property type="evidence" value="ECO:0007669"/>
    <property type="project" value="TreeGrafter"/>
</dbReference>
<evidence type="ECO:0000256" key="5">
    <source>
        <dbReference type="SAM" id="MobiDB-lite"/>
    </source>
</evidence>
<dbReference type="InterPro" id="IPR045243">
    <property type="entry name" value="Rna14-like"/>
</dbReference>
<evidence type="ECO:0000313" key="8">
    <source>
        <dbReference type="Proteomes" id="UP000837801"/>
    </source>
</evidence>
<dbReference type="EMBL" id="CAKXYY010000005">
    <property type="protein sequence ID" value="CAH2352125.1"/>
    <property type="molecule type" value="Genomic_DNA"/>
</dbReference>
<keyword evidence="2 4" id="KW-0539">Nucleus</keyword>
<comment type="function">
    <text evidence="4">Component of the cleavage factor IA (CFIA) complex, which is involved in the endonucleolytic cleavage during polyadenylation-dependent pre-mRNA 3'-end formation.</text>
</comment>
<evidence type="ECO:0000256" key="4">
    <source>
        <dbReference type="RuleBase" id="RU369035"/>
    </source>
</evidence>
<dbReference type="Gene3D" id="1.25.40.1040">
    <property type="match status" value="2"/>
</dbReference>
<evidence type="ECO:0000313" key="7">
    <source>
        <dbReference type="EMBL" id="CAH2352125.1"/>
    </source>
</evidence>
<name>A0A9P0QNT2_9ASCO</name>
<feature type="compositionally biased region" description="Acidic residues" evidence="5">
    <location>
        <begin position="431"/>
        <end position="440"/>
    </location>
</feature>
<keyword evidence="4" id="KW-0963">Cytoplasm</keyword>
<dbReference type="GO" id="GO:0005634">
    <property type="term" value="C:nucleus"/>
    <property type="evidence" value="ECO:0007669"/>
    <property type="project" value="UniProtKB-SubCell"/>
</dbReference>
<feature type="compositionally biased region" description="Low complexity" evidence="5">
    <location>
        <begin position="745"/>
        <end position="761"/>
    </location>
</feature>
<dbReference type="PANTHER" id="PTHR19980:SF0">
    <property type="entry name" value="CLEAVAGE STIMULATION FACTOR SUBUNIT 3"/>
    <property type="match status" value="1"/>
</dbReference>
<dbReference type="GO" id="GO:0180010">
    <property type="term" value="P:co-transcriptional mRNA 3'-end processing, cleavage and polyadenylation pathway"/>
    <property type="evidence" value="ECO:0007669"/>
    <property type="project" value="UniProtKB-UniRule"/>
</dbReference>
<feature type="region of interest" description="Disordered" evidence="5">
    <location>
        <begin position="404"/>
        <end position="445"/>
    </location>
</feature>
<keyword evidence="1" id="KW-0677">Repeat</keyword>
<keyword evidence="4" id="KW-0507">mRNA processing</keyword>
<reference evidence="7" key="1">
    <citation type="submission" date="2022-03" db="EMBL/GenBank/DDBJ databases">
        <authorList>
            <person name="Legras J.-L."/>
            <person name="Devillers H."/>
            <person name="Grondin C."/>
        </authorList>
    </citation>
    <scope>NUCLEOTIDE SEQUENCE</scope>
    <source>
        <strain evidence="7">CLIB 1423</strain>
    </source>
</reference>
<feature type="domain" description="Suppressor of forked" evidence="6">
    <location>
        <begin position="39"/>
        <end position="663"/>
    </location>
</feature>
<feature type="compositionally biased region" description="Low complexity" evidence="5">
    <location>
        <begin position="721"/>
        <end position="731"/>
    </location>
</feature>
<evidence type="ECO:0000256" key="1">
    <source>
        <dbReference type="ARBA" id="ARBA00022737"/>
    </source>
</evidence>
<accession>A0A9P0QNT2</accession>
<feature type="region of interest" description="Disordered" evidence="5">
    <location>
        <begin position="681"/>
        <end position="774"/>
    </location>
</feature>
<dbReference type="InterPro" id="IPR011990">
    <property type="entry name" value="TPR-like_helical_dom_sf"/>
</dbReference>
<protein>
    <recommendedName>
        <fullName evidence="3 4">mRNA 3'-end-processing protein RNA14</fullName>
    </recommendedName>
</protein>
<evidence type="ECO:0000256" key="3">
    <source>
        <dbReference type="ARBA" id="ARBA00026188"/>
    </source>
</evidence>
<feature type="compositionally biased region" description="Basic and acidic residues" evidence="5">
    <location>
        <begin position="404"/>
        <end position="430"/>
    </location>
</feature>
<dbReference type="InterPro" id="IPR008847">
    <property type="entry name" value="Suf"/>
</dbReference>
<gene>
    <name evidence="7" type="ORF">CLIB1423_05S06194</name>
</gene>
<dbReference type="OrthoDB" id="26282at2759"/>
<organism evidence="7 8">
    <name type="scientific">[Candida] railenensis</name>
    <dbReference type="NCBI Taxonomy" id="45579"/>
    <lineage>
        <taxon>Eukaryota</taxon>
        <taxon>Fungi</taxon>
        <taxon>Dikarya</taxon>
        <taxon>Ascomycota</taxon>
        <taxon>Saccharomycotina</taxon>
        <taxon>Pichiomycetes</taxon>
        <taxon>Debaryomycetaceae</taxon>
        <taxon>Kurtzmaniella</taxon>
    </lineage>
</organism>
<keyword evidence="8" id="KW-1185">Reference proteome</keyword>
<proteinExistence type="predicted"/>
<dbReference type="PANTHER" id="PTHR19980">
    <property type="entry name" value="RNA CLEAVAGE STIMULATION FACTOR"/>
    <property type="match status" value="1"/>
</dbReference>
<dbReference type="Pfam" id="PF05843">
    <property type="entry name" value="Suf"/>
    <property type="match status" value="1"/>
</dbReference>
<dbReference type="Proteomes" id="UP000837801">
    <property type="component" value="Unassembled WGS sequence"/>
</dbReference>
<dbReference type="SUPFAM" id="SSF48452">
    <property type="entry name" value="TPR-like"/>
    <property type="match status" value="2"/>
</dbReference>
<dbReference type="GO" id="GO:0005737">
    <property type="term" value="C:cytoplasm"/>
    <property type="evidence" value="ECO:0007669"/>
    <property type="project" value="UniProtKB-SubCell"/>
</dbReference>
<dbReference type="InterPro" id="IPR003107">
    <property type="entry name" value="HAT"/>
</dbReference>
<dbReference type="AlphaFoldDB" id="A0A9P0QNT2"/>